<organism evidence="2 3">
    <name type="scientific">Luteimicrobium album</name>
    <dbReference type="NCBI Taxonomy" id="1054550"/>
    <lineage>
        <taxon>Bacteria</taxon>
        <taxon>Bacillati</taxon>
        <taxon>Actinomycetota</taxon>
        <taxon>Actinomycetes</taxon>
        <taxon>Micrococcales</taxon>
        <taxon>Luteimicrobium</taxon>
    </lineage>
</organism>
<gene>
    <name evidence="2" type="ORF">GCM10025864_39350</name>
</gene>
<dbReference type="Proteomes" id="UP001157091">
    <property type="component" value="Unassembled WGS sequence"/>
</dbReference>
<reference evidence="3" key="1">
    <citation type="journal article" date="2019" name="Int. J. Syst. Evol. Microbiol.">
        <title>The Global Catalogue of Microorganisms (GCM) 10K type strain sequencing project: providing services to taxonomists for standard genome sequencing and annotation.</title>
        <authorList>
            <consortium name="The Broad Institute Genomics Platform"/>
            <consortium name="The Broad Institute Genome Sequencing Center for Infectious Disease"/>
            <person name="Wu L."/>
            <person name="Ma J."/>
        </authorList>
    </citation>
    <scope>NUCLEOTIDE SEQUENCE [LARGE SCALE GENOMIC DNA]</scope>
    <source>
        <strain evidence="3">NBRC 106348</strain>
    </source>
</reference>
<keyword evidence="1" id="KW-0812">Transmembrane</keyword>
<dbReference type="EMBL" id="BSUK01000001">
    <property type="protein sequence ID" value="GMA26176.1"/>
    <property type="molecule type" value="Genomic_DNA"/>
</dbReference>
<keyword evidence="1" id="KW-1133">Transmembrane helix</keyword>
<accession>A0ABQ6I7A8</accession>
<sequence>MTWPKIVLLAWFALGALMTVATVGKQKKPTTPGTAAVSLVLVGLVAWLVVIA</sequence>
<protein>
    <submittedName>
        <fullName evidence="2">Uncharacterized protein</fullName>
    </submittedName>
</protein>
<name>A0ABQ6I7A8_9MICO</name>
<proteinExistence type="predicted"/>
<feature type="transmembrane region" description="Helical" evidence="1">
    <location>
        <begin position="31"/>
        <end position="51"/>
    </location>
</feature>
<comment type="caution">
    <text evidence="2">The sequence shown here is derived from an EMBL/GenBank/DDBJ whole genome shotgun (WGS) entry which is preliminary data.</text>
</comment>
<keyword evidence="1" id="KW-0472">Membrane</keyword>
<evidence type="ECO:0000313" key="2">
    <source>
        <dbReference type="EMBL" id="GMA26176.1"/>
    </source>
</evidence>
<evidence type="ECO:0000256" key="1">
    <source>
        <dbReference type="SAM" id="Phobius"/>
    </source>
</evidence>
<dbReference type="RefSeq" id="WP_284294532.1">
    <property type="nucleotide sequence ID" value="NZ_BSUK01000001.1"/>
</dbReference>
<evidence type="ECO:0000313" key="3">
    <source>
        <dbReference type="Proteomes" id="UP001157091"/>
    </source>
</evidence>
<keyword evidence="3" id="KW-1185">Reference proteome</keyword>